<reference evidence="2" key="1">
    <citation type="submission" date="2020-08" db="EMBL/GenBank/DDBJ databases">
        <title>Genomic Encyclopedia of Type Strains, Phase III (KMG-III): the genomes of soil and plant-associated and newly described type strains.</title>
        <authorList>
            <person name="Whitman W."/>
        </authorList>
    </citation>
    <scope>NUCLEOTIDE SEQUENCE [LARGE SCALE GENOMIC DNA]</scope>
    <source>
        <strain evidence="2">CECT 8628</strain>
    </source>
</reference>
<dbReference type="Pfam" id="PF04248">
    <property type="entry name" value="NTP_transf_9"/>
    <property type="match status" value="1"/>
</dbReference>
<dbReference type="OrthoDB" id="119916at2"/>
<accession>A0A839SC63</accession>
<dbReference type="PANTHER" id="PTHR34310:SF5">
    <property type="entry name" value="DUF427 DOMAIN PROTEIN (AFU_ORTHOLOGUE AFUA_3G02220)"/>
    <property type="match status" value="1"/>
</dbReference>
<comment type="caution">
    <text evidence="2">The sequence shown here is derived from an EMBL/GenBank/DDBJ whole genome shotgun (WGS) entry which is preliminary data.</text>
</comment>
<protein>
    <submittedName>
        <fullName evidence="2">Uncharacterized protein (DUF427 family)</fullName>
    </submittedName>
</protein>
<organism evidence="2 3">
    <name type="scientific">Mucilaginibacter gotjawali</name>
    <dbReference type="NCBI Taxonomy" id="1550579"/>
    <lineage>
        <taxon>Bacteria</taxon>
        <taxon>Pseudomonadati</taxon>
        <taxon>Bacteroidota</taxon>
        <taxon>Sphingobacteriia</taxon>
        <taxon>Sphingobacteriales</taxon>
        <taxon>Sphingobacteriaceae</taxon>
        <taxon>Mucilaginibacter</taxon>
    </lineage>
</organism>
<evidence type="ECO:0000313" key="3">
    <source>
        <dbReference type="Proteomes" id="UP000539265"/>
    </source>
</evidence>
<proteinExistence type="predicted"/>
<name>A0A839SC63_9SPHI</name>
<dbReference type="AlphaFoldDB" id="A0A839SC63"/>
<sequence>MKAIWNDQVIAESDDTIVVENNHYFPKESVNTEYLRPSPAHTTCIWKGKASYHTLEVNGKENLDAAWFYPDPSPAAAQIKDYIAFWKGVKVIA</sequence>
<feature type="domain" description="DUF427" evidence="1">
    <location>
        <begin position="1"/>
        <end position="87"/>
    </location>
</feature>
<gene>
    <name evidence="2" type="ORF">FHS11_000910</name>
</gene>
<evidence type="ECO:0000259" key="1">
    <source>
        <dbReference type="Pfam" id="PF04248"/>
    </source>
</evidence>
<dbReference type="EMBL" id="JACHWX010000002">
    <property type="protein sequence ID" value="MBB3054500.1"/>
    <property type="molecule type" value="Genomic_DNA"/>
</dbReference>
<dbReference type="Proteomes" id="UP000539265">
    <property type="component" value="Unassembled WGS sequence"/>
</dbReference>
<dbReference type="RefSeq" id="WP_096356852.1">
    <property type="nucleotide sequence ID" value="NZ_AP017313.1"/>
</dbReference>
<evidence type="ECO:0000313" key="2">
    <source>
        <dbReference type="EMBL" id="MBB3054500.1"/>
    </source>
</evidence>
<keyword evidence="3" id="KW-1185">Reference proteome</keyword>
<dbReference type="InterPro" id="IPR038694">
    <property type="entry name" value="DUF427_sf"/>
</dbReference>
<dbReference type="InterPro" id="IPR007361">
    <property type="entry name" value="DUF427"/>
</dbReference>
<dbReference type="PANTHER" id="PTHR34310">
    <property type="entry name" value="DUF427 DOMAIN PROTEIN (AFU_ORTHOLOGUE AFUA_3G02220)"/>
    <property type="match status" value="1"/>
</dbReference>
<dbReference type="Gene3D" id="2.170.150.40">
    <property type="entry name" value="Domain of unknown function (DUF427)"/>
    <property type="match status" value="1"/>
</dbReference>